<proteinExistence type="predicted"/>
<sequence>MAFTSFCKNDKIVSTEELVDYIDANIDVCDDESLFSSAEMLQGLANNKQALIGIFNRDLMKYNSSTGASYSQASTVMGTGRKQPFIIRANMWPPAGDSSVRTIEEALFSYELPHDHNFSFLTANYFGPGYVTDIWECIDPASVRGYSGEHVPLNFLERTRLEPGKQMLFRRQRDIHTQHSPEEYSVSLNVLVVSDRDRLSDQYEYDVENQRIAGFPAGTISSRRAFFIGLAGSLGNENTADILLTIAEKHPCQRTRAAALSSAIKIDPEMQGLLPAAIRDDKSQFIQDIVRKNV</sequence>
<dbReference type="Proteomes" id="UP000593875">
    <property type="component" value="Chromosome"/>
</dbReference>
<dbReference type="AlphaFoldDB" id="A0A7L9U6J7"/>
<gene>
    <name evidence="1" type="ORF">LPB04_05170</name>
</gene>
<name>A0A7L9U6J7_9BURK</name>
<dbReference type="EMBL" id="CP062941">
    <property type="protein sequence ID" value="QOL50683.1"/>
    <property type="molecule type" value="Genomic_DNA"/>
</dbReference>
<evidence type="ECO:0000313" key="2">
    <source>
        <dbReference type="Proteomes" id="UP000593875"/>
    </source>
</evidence>
<evidence type="ECO:0000313" key="1">
    <source>
        <dbReference type="EMBL" id="QOL50683.1"/>
    </source>
</evidence>
<accession>A0A7L9U6J7</accession>
<protein>
    <submittedName>
        <fullName evidence="1">Uncharacterized protein</fullName>
    </submittedName>
</protein>
<keyword evidence="2" id="KW-1185">Reference proteome</keyword>
<reference evidence="1 2" key="1">
    <citation type="submission" date="2020-10" db="EMBL/GenBank/DDBJ databases">
        <title>Genome sequencing of Massilia sp. LPB0304.</title>
        <authorList>
            <person name="Kim J."/>
        </authorList>
    </citation>
    <scope>NUCLEOTIDE SEQUENCE [LARGE SCALE GENOMIC DNA]</scope>
    <source>
        <strain evidence="1 2">LPB0304</strain>
    </source>
</reference>
<dbReference type="RefSeq" id="WP_193687670.1">
    <property type="nucleotide sequence ID" value="NZ_CP062941.1"/>
</dbReference>
<dbReference type="KEGG" id="mlir:LPB04_05170"/>
<organism evidence="1 2">
    <name type="scientific">Massilia litorea</name>
    <dbReference type="NCBI Taxonomy" id="2769491"/>
    <lineage>
        <taxon>Bacteria</taxon>
        <taxon>Pseudomonadati</taxon>
        <taxon>Pseudomonadota</taxon>
        <taxon>Betaproteobacteria</taxon>
        <taxon>Burkholderiales</taxon>
        <taxon>Oxalobacteraceae</taxon>
        <taxon>Telluria group</taxon>
        <taxon>Massilia</taxon>
    </lineage>
</organism>